<evidence type="ECO:0000256" key="1">
    <source>
        <dbReference type="SAM" id="MobiDB-lite"/>
    </source>
</evidence>
<keyword evidence="3" id="KW-1185">Reference proteome</keyword>
<evidence type="ECO:0000313" key="2">
    <source>
        <dbReference type="EMBL" id="CAX61903.1"/>
    </source>
</evidence>
<feature type="region of interest" description="Disordered" evidence="1">
    <location>
        <begin position="168"/>
        <end position="192"/>
    </location>
</feature>
<protein>
    <submittedName>
        <fullName evidence="2">Uncharacterized protein</fullName>
    </submittedName>
</protein>
<proteinExistence type="predicted"/>
<dbReference type="eggNOG" id="ENOG50340JF">
    <property type="taxonomic scope" value="Bacteria"/>
</dbReference>
<dbReference type="Proteomes" id="UP000008793">
    <property type="component" value="Chromosome"/>
</dbReference>
<dbReference type="KEGG" id="ebi:EbC_43720"/>
<name>D8ML75_ERWBE</name>
<dbReference type="AlphaFoldDB" id="D8ML75"/>
<dbReference type="EMBL" id="FP236843">
    <property type="protein sequence ID" value="CAX61903.1"/>
    <property type="molecule type" value="Genomic_DNA"/>
</dbReference>
<accession>D8ML75</accession>
<evidence type="ECO:0000313" key="3">
    <source>
        <dbReference type="Proteomes" id="UP000008793"/>
    </source>
</evidence>
<sequence length="192" mass="20797">MLQALCCTDTHRGPGQTNAEARYQSGKTHHRAILTLKKSLNEILSSIRSTLASRLKQLQFKGCLMEDALTSPLLPGAGMKKALMLLAILAATGAAQAADDSEDPAQGYIANLCTLVTQEKTSGSVDSYIAKLKALDARGQSPSAQEKPEFDEDEARTVIAAWMNLNENQKKEARQSPEACQNATLDEYQSQD</sequence>
<feature type="compositionally biased region" description="Polar residues" evidence="1">
    <location>
        <begin position="178"/>
        <end position="192"/>
    </location>
</feature>
<reference evidence="2 3" key="1">
    <citation type="journal article" date="2010" name="BMC Genomics">
        <title>Genome comparison of the epiphytic bacteria Erwinia billingiae and E. tasmaniensis with the pear pathogen E. pyrifoliae.</title>
        <authorList>
            <person name="Kube M."/>
            <person name="Migdoll A.M."/>
            <person name="Gehring I."/>
            <person name="Heitmann K."/>
            <person name="Mayer Y."/>
            <person name="Kuhl H."/>
            <person name="Knaust F."/>
            <person name="Geider K."/>
            <person name="Reinhardt R."/>
        </authorList>
    </citation>
    <scope>NUCLEOTIDE SEQUENCE [LARGE SCALE GENOMIC DNA]</scope>
    <source>
        <strain evidence="2 3">Eb661</strain>
    </source>
</reference>
<organism evidence="3">
    <name type="scientific">Erwinia billingiae (strain Eb661)</name>
    <dbReference type="NCBI Taxonomy" id="634500"/>
    <lineage>
        <taxon>Bacteria</taxon>
        <taxon>Pseudomonadati</taxon>
        <taxon>Pseudomonadota</taxon>
        <taxon>Gammaproteobacteria</taxon>
        <taxon>Enterobacterales</taxon>
        <taxon>Erwiniaceae</taxon>
        <taxon>Erwinia</taxon>
    </lineage>
</organism>
<dbReference type="HOGENOM" id="CLU_1413239_0_0_6"/>
<gene>
    <name evidence="2" type="ordered locus">EbC_43720</name>
</gene>